<dbReference type="RefSeq" id="WP_057890625.1">
    <property type="nucleotide sequence ID" value="NZ_AZFE01000032.1"/>
</dbReference>
<comment type="similarity">
    <text evidence="3 4">In the C-terminal section; belongs to the PPC synthetase family.</text>
</comment>
<evidence type="ECO:0000313" key="8">
    <source>
        <dbReference type="Proteomes" id="UP000051697"/>
    </source>
</evidence>
<feature type="domain" description="DNA/pantothenate metabolism flavoprotein C-terminal" evidence="6">
    <location>
        <begin position="180"/>
        <end position="393"/>
    </location>
</feature>
<dbReference type="InterPro" id="IPR007085">
    <property type="entry name" value="DNA/pantothenate-metab_flavo_C"/>
</dbReference>
<comment type="catalytic activity">
    <reaction evidence="3 4">
        <text>(R)-4'-phosphopantothenate + L-cysteine + CTP = N-[(R)-4-phosphopantothenoyl]-L-cysteine + CMP + diphosphate + H(+)</text>
        <dbReference type="Rhea" id="RHEA:19397"/>
        <dbReference type="ChEBI" id="CHEBI:10986"/>
        <dbReference type="ChEBI" id="CHEBI:15378"/>
        <dbReference type="ChEBI" id="CHEBI:33019"/>
        <dbReference type="ChEBI" id="CHEBI:35235"/>
        <dbReference type="ChEBI" id="CHEBI:37563"/>
        <dbReference type="ChEBI" id="CHEBI:59458"/>
        <dbReference type="ChEBI" id="CHEBI:60377"/>
        <dbReference type="EC" id="6.3.2.5"/>
    </reaction>
</comment>
<organism evidence="7 8">
    <name type="scientific">Paucilactobacillus oligofermentans DSM 15707 = LMG 22743</name>
    <dbReference type="NCBI Taxonomy" id="1423778"/>
    <lineage>
        <taxon>Bacteria</taxon>
        <taxon>Bacillati</taxon>
        <taxon>Bacillota</taxon>
        <taxon>Bacilli</taxon>
        <taxon>Lactobacillales</taxon>
        <taxon>Lactobacillaceae</taxon>
        <taxon>Paucilactobacillus</taxon>
    </lineage>
</organism>
<comment type="function">
    <text evidence="3">Catalyzes two sequential steps in the biosynthesis of coenzyme A. In the first step cysteine is conjugated to 4'-phosphopantothenate to form 4-phosphopantothenoylcysteine. In the second step the latter compound is decarboxylated to form 4'-phosphopantotheine.</text>
</comment>
<evidence type="ECO:0000259" key="5">
    <source>
        <dbReference type="Pfam" id="PF02441"/>
    </source>
</evidence>
<dbReference type="GO" id="GO:0004632">
    <property type="term" value="F:phosphopantothenate--cysteine ligase activity"/>
    <property type="evidence" value="ECO:0007669"/>
    <property type="project" value="UniProtKB-UniRule"/>
</dbReference>
<evidence type="ECO:0000313" key="7">
    <source>
        <dbReference type="EMBL" id="KRL54913.1"/>
    </source>
</evidence>
<feature type="binding site" evidence="3">
    <location>
        <position position="285"/>
    </location>
    <ligand>
        <name>CTP</name>
        <dbReference type="ChEBI" id="CHEBI:37563"/>
    </ligand>
</feature>
<feature type="region of interest" description="Phosphopantothenate--cysteine ligase" evidence="3">
    <location>
        <begin position="185"/>
        <end position="397"/>
    </location>
</feature>
<comment type="catalytic activity">
    <reaction evidence="3 4">
        <text>N-[(R)-4-phosphopantothenoyl]-L-cysteine + H(+) = (R)-4'-phosphopantetheine + CO2</text>
        <dbReference type="Rhea" id="RHEA:16793"/>
        <dbReference type="ChEBI" id="CHEBI:15378"/>
        <dbReference type="ChEBI" id="CHEBI:16526"/>
        <dbReference type="ChEBI" id="CHEBI:59458"/>
        <dbReference type="ChEBI" id="CHEBI:61723"/>
        <dbReference type="EC" id="4.1.1.36"/>
    </reaction>
</comment>
<comment type="pathway">
    <text evidence="3 4">Cofactor biosynthesis; coenzyme A biosynthesis; CoA from (R)-pantothenate: step 3/5.</text>
</comment>
<dbReference type="AlphaFoldDB" id="A0A0R1RE91"/>
<reference evidence="7 8" key="1">
    <citation type="journal article" date="2015" name="Genome Announc.">
        <title>Expanding the biotechnology potential of lactobacilli through comparative genomics of 213 strains and associated genera.</title>
        <authorList>
            <person name="Sun Z."/>
            <person name="Harris H.M."/>
            <person name="McCann A."/>
            <person name="Guo C."/>
            <person name="Argimon S."/>
            <person name="Zhang W."/>
            <person name="Yang X."/>
            <person name="Jeffery I.B."/>
            <person name="Cooney J.C."/>
            <person name="Kagawa T.F."/>
            <person name="Liu W."/>
            <person name="Song Y."/>
            <person name="Salvetti E."/>
            <person name="Wrobel A."/>
            <person name="Rasinkangas P."/>
            <person name="Parkhill J."/>
            <person name="Rea M.C."/>
            <person name="O'Sullivan O."/>
            <person name="Ritari J."/>
            <person name="Douillard F.P."/>
            <person name="Paul Ross R."/>
            <person name="Yang R."/>
            <person name="Briner A.E."/>
            <person name="Felis G.E."/>
            <person name="de Vos W.M."/>
            <person name="Barrangou R."/>
            <person name="Klaenhammer T.R."/>
            <person name="Caufield P.W."/>
            <person name="Cui Y."/>
            <person name="Zhang H."/>
            <person name="O'Toole P.W."/>
        </authorList>
    </citation>
    <scope>NUCLEOTIDE SEQUENCE [LARGE SCALE GENOMIC DNA]</scope>
    <source>
        <strain evidence="7 8">DSM 15707</strain>
    </source>
</reference>
<feature type="binding site" evidence="3">
    <location>
        <position position="321"/>
    </location>
    <ligand>
        <name>CTP</name>
        <dbReference type="ChEBI" id="CHEBI:37563"/>
    </ligand>
</feature>
<comment type="caution">
    <text evidence="7">The sequence shown here is derived from an EMBL/GenBank/DDBJ whole genome shotgun (WGS) entry which is preliminary data.</text>
</comment>
<dbReference type="OrthoDB" id="9802554at2"/>
<keyword evidence="3 4" id="KW-0288">FMN</keyword>
<dbReference type="GO" id="GO:0010181">
    <property type="term" value="F:FMN binding"/>
    <property type="evidence" value="ECO:0007669"/>
    <property type="project" value="UniProtKB-UniRule"/>
</dbReference>
<dbReference type="PATRIC" id="fig|1423778.4.peg.1753"/>
<keyword evidence="1 3" id="KW-0210">Decarboxylase</keyword>
<feature type="region of interest" description="Phosphopantothenoylcysteine decarboxylase" evidence="3">
    <location>
        <begin position="1"/>
        <end position="184"/>
    </location>
</feature>
<dbReference type="InterPro" id="IPR035929">
    <property type="entry name" value="CoaB-like_sf"/>
</dbReference>
<feature type="binding site" evidence="3">
    <location>
        <position position="339"/>
    </location>
    <ligand>
        <name>CTP</name>
        <dbReference type="ChEBI" id="CHEBI:37563"/>
    </ligand>
</feature>
<dbReference type="EC" id="6.3.2.5" evidence="3"/>
<dbReference type="KEGG" id="lol:LACOL_0864"/>
<dbReference type="EMBL" id="AZFE01000032">
    <property type="protein sequence ID" value="KRL54913.1"/>
    <property type="molecule type" value="Genomic_DNA"/>
</dbReference>
<dbReference type="STRING" id="1423778.FC70_GL001715"/>
<dbReference type="GO" id="GO:0004633">
    <property type="term" value="F:phosphopantothenoylcysteine decarboxylase activity"/>
    <property type="evidence" value="ECO:0007669"/>
    <property type="project" value="UniProtKB-UniRule"/>
</dbReference>
<dbReference type="SUPFAM" id="SSF52507">
    <property type="entry name" value="Homo-oligomeric flavin-containing Cys decarboxylases, HFCD"/>
    <property type="match status" value="1"/>
</dbReference>
<dbReference type="PANTHER" id="PTHR14359:SF6">
    <property type="entry name" value="PHOSPHOPANTOTHENOYLCYSTEINE DECARBOXYLASE"/>
    <property type="match status" value="1"/>
</dbReference>
<gene>
    <name evidence="3" type="primary">coaBC</name>
    <name evidence="7" type="ORF">FC70_GL001715</name>
</gene>
<feature type="binding site" evidence="3">
    <location>
        <position position="275"/>
    </location>
    <ligand>
        <name>CTP</name>
        <dbReference type="ChEBI" id="CHEBI:37563"/>
    </ligand>
</feature>
<dbReference type="Proteomes" id="UP000051697">
    <property type="component" value="Unassembled WGS sequence"/>
</dbReference>
<feature type="domain" description="Flavoprotein" evidence="5">
    <location>
        <begin position="3"/>
        <end position="174"/>
    </location>
</feature>
<keyword evidence="3" id="KW-0479">Metal-binding</keyword>
<comment type="similarity">
    <text evidence="3 4">In the N-terminal section; belongs to the HFCD (homo-oligomeric flavin containing Cys decarboxylase) superfamily.</text>
</comment>
<dbReference type="Pfam" id="PF02441">
    <property type="entry name" value="Flavoprotein"/>
    <property type="match status" value="1"/>
</dbReference>
<name>A0A0R1RE91_9LACO</name>
<protein>
    <recommendedName>
        <fullName evidence="3">Coenzyme A biosynthesis bifunctional protein CoaBC</fullName>
    </recommendedName>
    <alternativeName>
        <fullName evidence="3">DNA/pantothenate metabolism flavoprotein</fullName>
    </alternativeName>
    <alternativeName>
        <fullName evidence="3">Phosphopantothenoylcysteine synthetase/decarboxylase</fullName>
        <shortName evidence="3">PPCS-PPCDC</shortName>
    </alternativeName>
    <domain>
        <recommendedName>
            <fullName evidence="3">Phosphopantothenoylcysteine decarboxylase</fullName>
            <shortName evidence="3">PPC decarboxylase</shortName>
            <shortName evidence="3">PPC-DC</shortName>
            <ecNumber evidence="3">4.1.1.36</ecNumber>
        </recommendedName>
        <alternativeName>
            <fullName evidence="3">CoaC</fullName>
        </alternativeName>
    </domain>
    <domain>
        <recommendedName>
            <fullName evidence="3">Phosphopantothenate--cysteine ligase</fullName>
            <ecNumber evidence="3">6.3.2.5</ecNumber>
        </recommendedName>
        <alternativeName>
            <fullName evidence="3">CoaB</fullName>
        </alternativeName>
        <alternativeName>
            <fullName evidence="3">Phosphopantothenoylcysteine synthetase</fullName>
            <shortName evidence="3">PPC synthetase</shortName>
            <shortName evidence="3">PPC-S</shortName>
        </alternativeName>
    </domain>
</protein>
<dbReference type="PANTHER" id="PTHR14359">
    <property type="entry name" value="HOMO-OLIGOMERIC FLAVIN CONTAINING CYS DECARBOXYLASE FAMILY"/>
    <property type="match status" value="1"/>
</dbReference>
<dbReference type="InterPro" id="IPR003382">
    <property type="entry name" value="Flavoprotein"/>
</dbReference>
<comment type="pathway">
    <text evidence="3 4">Cofactor biosynthesis; coenzyme A biosynthesis; CoA from (R)-pantothenate: step 2/5.</text>
</comment>
<keyword evidence="3" id="KW-0460">Magnesium</keyword>
<dbReference type="InterPro" id="IPR036551">
    <property type="entry name" value="Flavin_trans-like"/>
</dbReference>
<dbReference type="Gene3D" id="3.40.50.1950">
    <property type="entry name" value="Flavin prenyltransferase-like"/>
    <property type="match status" value="1"/>
</dbReference>
<dbReference type="InterPro" id="IPR005252">
    <property type="entry name" value="CoaBC"/>
</dbReference>
<evidence type="ECO:0000256" key="1">
    <source>
        <dbReference type="ARBA" id="ARBA00022793"/>
    </source>
</evidence>
<keyword evidence="2 3" id="KW-0456">Lyase</keyword>
<dbReference type="GO" id="GO:0015941">
    <property type="term" value="P:pantothenate catabolic process"/>
    <property type="evidence" value="ECO:0007669"/>
    <property type="project" value="InterPro"/>
</dbReference>
<proteinExistence type="inferred from homology"/>
<evidence type="ECO:0000259" key="6">
    <source>
        <dbReference type="Pfam" id="PF04127"/>
    </source>
</evidence>
<sequence length="397" mass="42959">MANVAIHVTGGIAAYKIVSLVREFQKHGDTVRVAMTDSAQKFVTSTTFSALTKYPTLTNLWTKENEDKIAHIELADWTDIAVVAPATADIIGKLANGISDDAVSTTLLATSARKVIIPAMNSHMWSNPSTQRNIQQLKQDGYEVLAPATGRLAEGYTGTGRMPEVAEIFNFVVNQKNDLLSGKRVLISAGGTRERIDPVRFIGNRSSGKMGIALAVAAASAGAEVTLVVGQISVELPVHPQIKIIKIESTNELLNTVMTEFTQTDILIMAAAVADFEPEMIADQKIKKAADNDEFVLKLKKTPDILKSVGAIKKHQLIIGFAAETQELNKNAQAKLVSKHADMIIANNVVTDGIGFESNDNQVTIFESQQDPKPLTKMSKMQLANQLVELIAKKLGD</sequence>
<dbReference type="HAMAP" id="MF_02225">
    <property type="entry name" value="CoaBC"/>
    <property type="match status" value="1"/>
</dbReference>
<dbReference type="GO" id="GO:0015937">
    <property type="term" value="P:coenzyme A biosynthetic process"/>
    <property type="evidence" value="ECO:0007669"/>
    <property type="project" value="UniProtKB-UniRule"/>
</dbReference>
<dbReference type="Gene3D" id="3.40.50.10300">
    <property type="entry name" value="CoaB-like"/>
    <property type="match status" value="1"/>
</dbReference>
<dbReference type="NCBIfam" id="TIGR00521">
    <property type="entry name" value="coaBC_dfp"/>
    <property type="match status" value="1"/>
</dbReference>
<feature type="binding site" evidence="3">
    <location>
        <position position="335"/>
    </location>
    <ligand>
        <name>CTP</name>
        <dbReference type="ChEBI" id="CHEBI:37563"/>
    </ligand>
</feature>
<dbReference type="GO" id="GO:0046872">
    <property type="term" value="F:metal ion binding"/>
    <property type="evidence" value="ECO:0007669"/>
    <property type="project" value="UniProtKB-KW"/>
</dbReference>
<feature type="binding site" evidence="3">
    <location>
        <begin position="303"/>
        <end position="306"/>
    </location>
    <ligand>
        <name>CTP</name>
        <dbReference type="ChEBI" id="CHEBI:37563"/>
    </ligand>
</feature>
<keyword evidence="8" id="KW-1185">Reference proteome</keyword>
<comment type="cofactor">
    <cofactor evidence="3">
        <name>FMN</name>
        <dbReference type="ChEBI" id="CHEBI:58210"/>
    </cofactor>
    <text evidence="3">Binds 1 FMN per subunit.</text>
</comment>
<accession>A0A0R1RE91</accession>
<comment type="function">
    <text evidence="4">Catalyzes two steps in the biosynthesis of coenzyme A. In the first step cysteine is conjugated to 4'-phosphopantothenate to form 4-phosphopantothenoylcysteine, in the latter compound is decarboxylated to form 4'-phosphopantotheine.</text>
</comment>
<comment type="cofactor">
    <cofactor evidence="3">
        <name>Mg(2+)</name>
        <dbReference type="ChEBI" id="CHEBI:18420"/>
    </cofactor>
</comment>
<evidence type="ECO:0000256" key="3">
    <source>
        <dbReference type="HAMAP-Rule" id="MF_02225"/>
    </source>
</evidence>
<keyword evidence="3 4" id="KW-0285">Flavoprotein</keyword>
<evidence type="ECO:0000256" key="4">
    <source>
        <dbReference type="RuleBase" id="RU364078"/>
    </source>
</evidence>
<dbReference type="SUPFAM" id="SSF102645">
    <property type="entry name" value="CoaB-like"/>
    <property type="match status" value="1"/>
</dbReference>
<comment type="caution">
    <text evidence="3">Lacks conserved residue(s) required for the propagation of feature annotation.</text>
</comment>
<keyword evidence="3" id="KW-0511">Multifunctional enzyme</keyword>
<dbReference type="UniPathway" id="UPA00241">
    <property type="reaction ID" value="UER00353"/>
</dbReference>
<dbReference type="GO" id="GO:0071513">
    <property type="term" value="C:phosphopantothenoylcysteine decarboxylase complex"/>
    <property type="evidence" value="ECO:0007669"/>
    <property type="project" value="TreeGrafter"/>
</dbReference>
<dbReference type="Pfam" id="PF04127">
    <property type="entry name" value="DFP"/>
    <property type="match status" value="1"/>
</dbReference>
<dbReference type="EC" id="4.1.1.36" evidence="3"/>
<keyword evidence="3 4" id="KW-0436">Ligase</keyword>
<evidence type="ECO:0000256" key="2">
    <source>
        <dbReference type="ARBA" id="ARBA00023239"/>
    </source>
</evidence>